<reference evidence="2" key="1">
    <citation type="journal article" date="2023" name="Hortic. Res.">
        <title>A chromosome-level phased genome enabling allele-level studies in sweet orange: a case study on citrus Huanglongbing tolerance.</title>
        <authorList>
            <person name="Wu B."/>
            <person name="Yu Q."/>
            <person name="Deng Z."/>
            <person name="Duan Y."/>
            <person name="Luo F."/>
            <person name="Gmitter F. Jr."/>
        </authorList>
    </citation>
    <scope>NUCLEOTIDE SEQUENCE [LARGE SCALE GENOMIC DNA]</scope>
    <source>
        <strain evidence="2">cv. Valencia</strain>
    </source>
</reference>
<name>A0ACB8J529_CITSI</name>
<sequence>MSQMTCKSLTIITLAGVIIQMIGLSLFVWGFFPVKPALTGVSGPESYRAPAFDSDENYGNISLPPHQLRSLYQDLSGIPPSFDRLILLVIDGLPAEFVLGKDGNPPRKAFMEAMPYTQSLLANGMAIGYHAKAAPPTVTMPRLKAMVSGAIGGFLDVAFNFNTQAMADDNLLGQFSSIGWKMVMHGDDTWLKLFPGLFTRHDGVSSFFVKDTIQVDQNVSRHLVDELSRDDWNLLILHYLGLDHVGHIGGRSSLLMAPKLAEMDEVVKMIHTSILTRENDQGWTLLVVVSDHGMTENGNHGGSSFEEADSLALFVGLRGHVSDYKSATQNTAQQVDIAPTLALLLGVPIPKNNVGVLIAETFDQLKDDHQLRALELNSWQLFRLLDAQISCLSCANISLNDFSDGQPSVTTECNDSLEKMFCCLYMNAAVLHSTWKSKKVSQSSSWEDYNSTVIAYHKFLKTASEWLSSRATDKPVDLLAFGVTAMLLSCLLLPAQNSLSKGTKNFKFQMCSVFVLLISGRILRGCHQGGVNWTHLPDISKWLENSGGVHVKTVQLVSVKYQENAFARSSYGATISAQMIYAVLGSTTVGTAVLSPWFMPIQISKVGSSRDIYSSISVPSDLLLQQPINAMPILLLLVQILTSLLHFSYSGLHHKEWVEISTLYFLGMAGHFALGNSNSLATIDVAGAFIVRGALHQECQFRTSSPDNAGLSLSGSADLKFNSIDSIHNCIAVNEESFICLECIFSEYIELLQKNQELVVPAAFHRISFKNMAALKHCFLLSMIVAFSLSSFQMSMAARNLLQAPAGPLPTLPPMPKVALPPMPSIPTLPQATLPPLPTLPNQPTLPKLPTLPPMPAAPKVTLPPLPSNPIPTTIPSIPNIPSTIPTIPFLSPPPST</sequence>
<organism evidence="1 2">
    <name type="scientific">Citrus sinensis</name>
    <name type="common">Sweet orange</name>
    <name type="synonym">Citrus aurantium var. sinensis</name>
    <dbReference type="NCBI Taxonomy" id="2711"/>
    <lineage>
        <taxon>Eukaryota</taxon>
        <taxon>Viridiplantae</taxon>
        <taxon>Streptophyta</taxon>
        <taxon>Embryophyta</taxon>
        <taxon>Tracheophyta</taxon>
        <taxon>Spermatophyta</taxon>
        <taxon>Magnoliopsida</taxon>
        <taxon>eudicotyledons</taxon>
        <taxon>Gunneridae</taxon>
        <taxon>Pentapetalae</taxon>
        <taxon>rosids</taxon>
        <taxon>malvids</taxon>
        <taxon>Sapindales</taxon>
        <taxon>Rutaceae</taxon>
        <taxon>Aurantioideae</taxon>
        <taxon>Citrus</taxon>
    </lineage>
</organism>
<accession>A0ACB8J529</accession>
<gene>
    <name evidence="1" type="ORF">KPL71_020139</name>
</gene>
<keyword evidence="1" id="KW-0808">Transferase</keyword>
<dbReference type="Proteomes" id="UP000829398">
    <property type="component" value="Chromosome 7"/>
</dbReference>
<comment type="caution">
    <text evidence="1">The sequence shown here is derived from an EMBL/GenBank/DDBJ whole genome shotgun (WGS) entry which is preliminary data.</text>
</comment>
<evidence type="ECO:0000313" key="1">
    <source>
        <dbReference type="EMBL" id="KAH9712753.1"/>
    </source>
</evidence>
<evidence type="ECO:0000313" key="2">
    <source>
        <dbReference type="Proteomes" id="UP000829398"/>
    </source>
</evidence>
<keyword evidence="2" id="KW-1185">Reference proteome</keyword>
<protein>
    <submittedName>
        <fullName evidence="1">GPI ethanolamine phosphate transferase 2</fullName>
    </submittedName>
</protein>
<proteinExistence type="predicted"/>
<dbReference type="EMBL" id="CM039176">
    <property type="protein sequence ID" value="KAH9712753.1"/>
    <property type="molecule type" value="Genomic_DNA"/>
</dbReference>